<dbReference type="Gene3D" id="3.30.300.30">
    <property type="match status" value="1"/>
</dbReference>
<dbReference type="Pfam" id="PF13193">
    <property type="entry name" value="AMP-binding_C"/>
    <property type="match status" value="1"/>
</dbReference>
<dbReference type="EC" id="6.2.1.1" evidence="8"/>
<evidence type="ECO:0000256" key="4">
    <source>
        <dbReference type="ARBA" id="ARBA00022840"/>
    </source>
</evidence>
<dbReference type="GO" id="GO:0003987">
    <property type="term" value="F:acetate-CoA ligase activity"/>
    <property type="evidence" value="ECO:0007669"/>
    <property type="project" value="UniProtKB-EC"/>
</dbReference>
<dbReference type="Gene3D" id="3.40.50.12780">
    <property type="entry name" value="N-terminal domain of ligase-like"/>
    <property type="match status" value="1"/>
</dbReference>
<dbReference type="GeneID" id="24794276"/>
<name>A0A075WB12_ARCFL</name>
<gene>
    <name evidence="8" type="ORF">AFULGI_00007570</name>
</gene>
<dbReference type="InterPro" id="IPR045851">
    <property type="entry name" value="AMP-bd_C_sf"/>
</dbReference>
<dbReference type="RefSeq" id="WP_010878180.1">
    <property type="nucleotide sequence ID" value="NZ_CP006577.1"/>
</dbReference>
<comment type="similarity">
    <text evidence="1">Belongs to the ATP-dependent AMP-binding enzyme family.</text>
</comment>
<dbReference type="InterPro" id="IPR042099">
    <property type="entry name" value="ANL_N_sf"/>
</dbReference>
<dbReference type="SUPFAM" id="SSF56801">
    <property type="entry name" value="Acetyl-CoA synthetase-like"/>
    <property type="match status" value="1"/>
</dbReference>
<dbReference type="Proteomes" id="UP000028501">
    <property type="component" value="Chromosome"/>
</dbReference>
<evidence type="ECO:0000259" key="5">
    <source>
        <dbReference type="Pfam" id="PF00501"/>
    </source>
</evidence>
<dbReference type="PANTHER" id="PTHR24095:SF232">
    <property type="entry name" value="ACETYL-COENZYME A SYNTHETASE"/>
    <property type="match status" value="1"/>
</dbReference>
<evidence type="ECO:0000256" key="3">
    <source>
        <dbReference type="ARBA" id="ARBA00022741"/>
    </source>
</evidence>
<evidence type="ECO:0000259" key="6">
    <source>
        <dbReference type="Pfam" id="PF13193"/>
    </source>
</evidence>
<feature type="domain" description="AMP-binding enzyme C-terminal" evidence="6">
    <location>
        <begin position="525"/>
        <end position="603"/>
    </location>
</feature>
<keyword evidence="4" id="KW-0067">ATP-binding</keyword>
<accession>A0A075WB12</accession>
<reference evidence="8 9" key="1">
    <citation type="submission" date="2013-07" db="EMBL/GenBank/DDBJ databases">
        <title>Genome of Archaeoglobus fulgidus.</title>
        <authorList>
            <person name="Fiebig A."/>
            <person name="Birkeland N.-K."/>
        </authorList>
    </citation>
    <scope>NUCLEOTIDE SEQUENCE [LARGE SCALE GENOMIC DNA]</scope>
    <source>
        <strain evidence="8 9">DSM 8774</strain>
    </source>
</reference>
<dbReference type="AlphaFoldDB" id="A0A075WB12"/>
<dbReference type="KEGG" id="afg:AFULGI_00007570"/>
<dbReference type="GO" id="GO:0005524">
    <property type="term" value="F:ATP binding"/>
    <property type="evidence" value="ECO:0007669"/>
    <property type="project" value="UniProtKB-KW"/>
</dbReference>
<dbReference type="InterPro" id="IPR025110">
    <property type="entry name" value="AMP-bd_C"/>
</dbReference>
<organism evidence="8 9">
    <name type="scientific">Archaeoglobus fulgidus DSM 8774</name>
    <dbReference type="NCBI Taxonomy" id="1344584"/>
    <lineage>
        <taxon>Archaea</taxon>
        <taxon>Methanobacteriati</taxon>
        <taxon>Methanobacteriota</taxon>
        <taxon>Archaeoglobi</taxon>
        <taxon>Archaeoglobales</taxon>
        <taxon>Archaeoglobaceae</taxon>
        <taxon>Archaeoglobus</taxon>
    </lineage>
</organism>
<evidence type="ECO:0000256" key="2">
    <source>
        <dbReference type="ARBA" id="ARBA00022598"/>
    </source>
</evidence>
<feature type="domain" description="AMP-dependent synthetase/ligase" evidence="5">
    <location>
        <begin position="64"/>
        <end position="461"/>
    </location>
</feature>
<dbReference type="NCBIfam" id="NF001208">
    <property type="entry name" value="PRK00174.1"/>
    <property type="match status" value="1"/>
</dbReference>
<sequence length="643" mass="72973">MEEFRKLWQEAYENPEKFWNERAEEAMDDINWFEPWKNVFKWEYPKFSWFEGGKTNICYNCLDYKVKRYGSKPAYIYENPEMDLSYAITYRQLYSMVKKYAASLRGAGLSKGDRILLYLPNSIEAAAMLLAAARIGVISVTVFAGFSPKAVADRIELTTPKLIFTQDFSTRRGKLVRLKDNIDEALSYVPENVRENVGMVVVKRAMPEEEVDLKEGRDFTLKEFLDLKGGESSDYVEMDAMDPIFVMPTSGTTAKPKPVVHVQGGYQIWNYYAAKWVYGLKPDDVIFNTSDIGWIVGQSYMVFGPLLAGSTCILFDGTPDYPEPGTWWEVVERNGATLIWTSPTGARILRKLGVEKAKEYDVSSVERVVCAGEVLNPEVWYWLYRDVFEEEIPIIDHMWQTETTGALFGYPYGLYGDEIKEYIKPGSAGLPLPGIIPVVLDELSGEELPPREKGVMYLKRPFPGLTPTLWDSFDRYVRSYWEVGAGRGMYCTGDAAYIDEDGYVWFTGRADEVIKIAGHRIGTIEVENALISHPAVAEAGVSGIPDEIRGEVVAAFVVLKPGYSPSEELKREIIDHVRKTLGPIVVFKDIQFVNMLPKTRSGKIMRRVMKRLFLGQELGDLSTIEEEASVEEIKEAVEKLKKL</sequence>
<feature type="domain" description="Acetyl-coenzyme A synthetase N-terminal" evidence="7">
    <location>
        <begin position="5"/>
        <end position="61"/>
    </location>
</feature>
<protein>
    <submittedName>
        <fullName evidence="8">Acyl-coenzyme A synthetase/AMP-(Fatty) acid ligase</fullName>
        <ecNumber evidence="8">6.2.1.1</ecNumber>
    </submittedName>
</protein>
<evidence type="ECO:0000259" key="7">
    <source>
        <dbReference type="Pfam" id="PF16177"/>
    </source>
</evidence>
<dbReference type="Pfam" id="PF16177">
    <property type="entry name" value="ACAS_N"/>
    <property type="match status" value="1"/>
</dbReference>
<evidence type="ECO:0000313" key="9">
    <source>
        <dbReference type="Proteomes" id="UP000028501"/>
    </source>
</evidence>
<dbReference type="Pfam" id="PF00501">
    <property type="entry name" value="AMP-binding"/>
    <property type="match status" value="1"/>
</dbReference>
<dbReference type="InterPro" id="IPR000873">
    <property type="entry name" value="AMP-dep_synth/lig_dom"/>
</dbReference>
<keyword evidence="2 8" id="KW-0436">Ligase</keyword>
<dbReference type="GO" id="GO:0006085">
    <property type="term" value="P:acetyl-CoA biosynthetic process"/>
    <property type="evidence" value="ECO:0007669"/>
    <property type="project" value="TreeGrafter"/>
</dbReference>
<dbReference type="PANTHER" id="PTHR24095">
    <property type="entry name" value="ACETYL-COENZYME A SYNTHETASE"/>
    <property type="match status" value="1"/>
</dbReference>
<evidence type="ECO:0000313" key="8">
    <source>
        <dbReference type="EMBL" id="AIG97555.1"/>
    </source>
</evidence>
<dbReference type="EMBL" id="CP006577">
    <property type="protein sequence ID" value="AIG97555.1"/>
    <property type="molecule type" value="Genomic_DNA"/>
</dbReference>
<dbReference type="HOGENOM" id="CLU_000022_3_6_2"/>
<keyword evidence="3" id="KW-0547">Nucleotide-binding</keyword>
<proteinExistence type="inferred from homology"/>
<evidence type="ECO:0000256" key="1">
    <source>
        <dbReference type="ARBA" id="ARBA00006432"/>
    </source>
</evidence>
<dbReference type="InterPro" id="IPR032387">
    <property type="entry name" value="ACAS_N"/>
</dbReference>